<accession>E3D009</accession>
<dbReference type="STRING" id="584708.Apau_0507"/>
<keyword evidence="5 6" id="KW-0472">Membrane</keyword>
<gene>
    <name evidence="7" type="ORF">Apau_0507</name>
</gene>
<dbReference type="HOGENOM" id="CLU_040769_0_0_0"/>
<dbReference type="eggNOG" id="COG4603">
    <property type="taxonomic scope" value="Bacteria"/>
</dbReference>
<feature type="transmembrane region" description="Helical" evidence="6">
    <location>
        <begin position="326"/>
        <end position="343"/>
    </location>
</feature>
<evidence type="ECO:0000313" key="8">
    <source>
        <dbReference type="Proteomes" id="UP000005096"/>
    </source>
</evidence>
<organism evidence="7 8">
    <name type="scientific">Aminomonas paucivorans DSM 12260</name>
    <dbReference type="NCBI Taxonomy" id="584708"/>
    <lineage>
        <taxon>Bacteria</taxon>
        <taxon>Thermotogati</taxon>
        <taxon>Synergistota</taxon>
        <taxon>Synergistia</taxon>
        <taxon>Synergistales</taxon>
        <taxon>Synergistaceae</taxon>
        <taxon>Aminomonas</taxon>
    </lineage>
</organism>
<dbReference type="GO" id="GO:0022857">
    <property type="term" value="F:transmembrane transporter activity"/>
    <property type="evidence" value="ECO:0007669"/>
    <property type="project" value="InterPro"/>
</dbReference>
<evidence type="ECO:0000256" key="6">
    <source>
        <dbReference type="SAM" id="Phobius"/>
    </source>
</evidence>
<dbReference type="AlphaFoldDB" id="E3D009"/>
<reference evidence="7 8" key="1">
    <citation type="journal article" date="2010" name="Stand. Genomic Sci.">
        <title>Non-contiguous finished genome sequence of Aminomonas paucivorans type strain (GLU-3).</title>
        <authorList>
            <person name="Pitluck S."/>
            <person name="Yasawong M."/>
            <person name="Held B."/>
            <person name="Lapidus A."/>
            <person name="Nolan M."/>
            <person name="Copeland A."/>
            <person name="Lucas S."/>
            <person name="Del Rio T.G."/>
            <person name="Tice H."/>
            <person name="Cheng J.F."/>
            <person name="Chertkov O."/>
            <person name="Goodwin L."/>
            <person name="Tapia R."/>
            <person name="Han C."/>
            <person name="Liolios K."/>
            <person name="Ivanova N."/>
            <person name="Mavromatis K."/>
            <person name="Ovchinnikova G."/>
            <person name="Pati A."/>
            <person name="Chen A."/>
            <person name="Palaniappan K."/>
            <person name="Land M."/>
            <person name="Hauser L."/>
            <person name="Chang Y.J."/>
            <person name="Jeffries C.D."/>
            <person name="Pukall R."/>
            <person name="Spring S."/>
            <person name="Rohde M."/>
            <person name="Sikorski J."/>
            <person name="Goker M."/>
            <person name="Woyke T."/>
            <person name="Bristow J."/>
            <person name="Eisen J.A."/>
            <person name="Markowitz V."/>
            <person name="Hugenholtz P."/>
            <person name="Kyrpides N.C."/>
            <person name="Klenk H.P."/>
        </authorList>
    </citation>
    <scope>NUCLEOTIDE SEQUENCE [LARGE SCALE GENOMIC DNA]</scope>
    <source>
        <strain evidence="7 8">DSM 12260</strain>
    </source>
</reference>
<dbReference type="PaxDb" id="584708-Apau_0507"/>
<feature type="transmembrane region" description="Helical" evidence="6">
    <location>
        <begin position="63"/>
        <end position="81"/>
    </location>
</feature>
<feature type="transmembrane region" description="Helical" evidence="6">
    <location>
        <begin position="241"/>
        <end position="259"/>
    </location>
</feature>
<keyword evidence="4 6" id="KW-1133">Transmembrane helix</keyword>
<feature type="transmembrane region" description="Helical" evidence="6">
    <location>
        <begin position="197"/>
        <end position="215"/>
    </location>
</feature>
<dbReference type="CDD" id="cd06580">
    <property type="entry name" value="TM_PBP1_transp_TpRbsC_like"/>
    <property type="match status" value="1"/>
</dbReference>
<evidence type="ECO:0000256" key="3">
    <source>
        <dbReference type="ARBA" id="ARBA00022692"/>
    </source>
</evidence>
<keyword evidence="3 6" id="KW-0812">Transmembrane</keyword>
<proteinExistence type="predicted"/>
<feature type="transmembrane region" description="Helical" evidence="6">
    <location>
        <begin position="150"/>
        <end position="169"/>
    </location>
</feature>
<evidence type="ECO:0000313" key="7">
    <source>
        <dbReference type="EMBL" id="EFQ22941.1"/>
    </source>
</evidence>
<evidence type="ECO:0000256" key="1">
    <source>
        <dbReference type="ARBA" id="ARBA00004651"/>
    </source>
</evidence>
<evidence type="ECO:0000256" key="5">
    <source>
        <dbReference type="ARBA" id="ARBA00023136"/>
    </source>
</evidence>
<protein>
    <submittedName>
        <fullName evidence="7">Nucleoside ABC transporter membrane protein</fullName>
    </submittedName>
</protein>
<feature type="transmembrane region" description="Helical" evidence="6">
    <location>
        <begin position="115"/>
        <end position="138"/>
    </location>
</feature>
<keyword evidence="2" id="KW-1003">Cell membrane</keyword>
<dbReference type="PANTHER" id="PTHR47089:SF1">
    <property type="entry name" value="GUANOSINE ABC TRANSPORTER PERMEASE PROTEIN NUPP"/>
    <property type="match status" value="1"/>
</dbReference>
<dbReference type="Proteomes" id="UP000005096">
    <property type="component" value="Chromosome"/>
</dbReference>
<name>E3D009_9BACT</name>
<dbReference type="GO" id="GO:0005886">
    <property type="term" value="C:plasma membrane"/>
    <property type="evidence" value="ECO:0007669"/>
    <property type="project" value="UniProtKB-SubCell"/>
</dbReference>
<comment type="subcellular location">
    <subcellularLocation>
        <location evidence="1">Cell membrane</location>
        <topology evidence="1">Multi-pass membrane protein</topology>
    </subcellularLocation>
</comment>
<keyword evidence="8" id="KW-1185">Reference proteome</keyword>
<evidence type="ECO:0000256" key="4">
    <source>
        <dbReference type="ARBA" id="ARBA00022989"/>
    </source>
</evidence>
<dbReference type="RefSeq" id="WP_006300095.1">
    <property type="nucleotide sequence ID" value="NZ_CM001022.1"/>
</dbReference>
<dbReference type="EMBL" id="CM001022">
    <property type="protein sequence ID" value="EFQ22941.1"/>
    <property type="molecule type" value="Genomic_DNA"/>
</dbReference>
<dbReference type="PANTHER" id="PTHR47089">
    <property type="entry name" value="ABC TRANSPORTER, PERMEASE PROTEIN"/>
    <property type="match status" value="1"/>
</dbReference>
<dbReference type="OrthoDB" id="45037at2"/>
<feature type="transmembrane region" description="Helical" evidence="6">
    <location>
        <begin position="297"/>
        <end position="320"/>
    </location>
</feature>
<evidence type="ECO:0000256" key="2">
    <source>
        <dbReference type="ARBA" id="ARBA00022475"/>
    </source>
</evidence>
<feature type="transmembrane region" description="Helical" evidence="6">
    <location>
        <begin position="21"/>
        <end position="43"/>
    </location>
</feature>
<dbReference type="Pfam" id="PF02653">
    <property type="entry name" value="BPD_transp_2"/>
    <property type="match status" value="1"/>
</dbReference>
<dbReference type="InterPro" id="IPR001851">
    <property type="entry name" value="ABC_transp_permease"/>
</dbReference>
<sequence>MGFRLEPRLEVPRWVNLAVPAGALVLALLAGGVLFALLGVNPLQAYGEMFKGALGSAYGASEVVVKAIPLTLTGLAGALCYRMLLWNIGMEGQLHLGALATVAVVRYCFVDSSLAMFVLMTLAAAIAGGLWAALAGFLKARFHVNEIITTLMLNYIGILLVDYFIYGAWKDPTSLGFPMTAAFPDAARLFHLGDTRIHLGLLLALGVAAAFRVVLRWTRWGYEIRVIGENPKAASYGGIPLLRNVVLVMFVSGAVAGLAGMGEVAGLQGRLARGFSTGYGYTGIIVAWLARLNPLAVPLVAFFLGILLVGGDTLQIVMGLPLASTQVLQGLILFFLLAGETFCRYRVRPVRRRGEE</sequence>